<dbReference type="InterPro" id="IPR044742">
    <property type="entry name" value="DEAD/DEAH_RhlB"/>
</dbReference>
<dbReference type="Pfam" id="PF00271">
    <property type="entry name" value="Helicase_C"/>
    <property type="match status" value="1"/>
</dbReference>
<dbReference type="GO" id="GO:0033592">
    <property type="term" value="F:RNA strand annealing activity"/>
    <property type="evidence" value="ECO:0007669"/>
    <property type="project" value="TreeGrafter"/>
</dbReference>
<dbReference type="SUPFAM" id="SSF52540">
    <property type="entry name" value="P-loop containing nucleoside triphosphate hydrolases"/>
    <property type="match status" value="2"/>
</dbReference>
<feature type="domain" description="Helicase ATP-binding" evidence="6">
    <location>
        <begin position="35"/>
        <end position="205"/>
    </location>
</feature>
<dbReference type="CDD" id="cd00268">
    <property type="entry name" value="DEADc"/>
    <property type="match status" value="1"/>
</dbReference>
<dbReference type="RefSeq" id="WP_377521792.1">
    <property type="nucleotide sequence ID" value="NZ_JBHRVG010000001.1"/>
</dbReference>
<evidence type="ECO:0000256" key="5">
    <source>
        <dbReference type="SAM" id="MobiDB-lite"/>
    </source>
</evidence>
<evidence type="ECO:0000259" key="6">
    <source>
        <dbReference type="PROSITE" id="PS51192"/>
    </source>
</evidence>
<dbReference type="InterPro" id="IPR001650">
    <property type="entry name" value="Helicase_C-like"/>
</dbReference>
<evidence type="ECO:0000256" key="1">
    <source>
        <dbReference type="ARBA" id="ARBA00022741"/>
    </source>
</evidence>
<keyword evidence="3 8" id="KW-0347">Helicase</keyword>
<feature type="domain" description="Helicase C-terminal" evidence="7">
    <location>
        <begin position="231"/>
        <end position="376"/>
    </location>
</feature>
<dbReference type="GO" id="GO:0009409">
    <property type="term" value="P:response to cold"/>
    <property type="evidence" value="ECO:0007669"/>
    <property type="project" value="TreeGrafter"/>
</dbReference>
<dbReference type="InterPro" id="IPR027417">
    <property type="entry name" value="P-loop_NTPase"/>
</dbReference>
<protein>
    <submittedName>
        <fullName evidence="8">DEAD-box ATP-dependent RNA helicase CshC</fullName>
    </submittedName>
</protein>
<dbReference type="PANTHER" id="PTHR47963:SF7">
    <property type="entry name" value="ATP-DEPENDENT RNA HELICASE YFML-RELATED"/>
    <property type="match status" value="1"/>
</dbReference>
<sequence>MMNNTWASLSLDAQLAALLQENNIVTPTQVQAEAIPVMLEGKDVIAHSQTGSGKTLAYLLPVLQRIDSEDKNVQAVVLAPTQELAMQIVQVAKSYGEPIGVRIQALIGGAAIKRQIEKLKEHPQLVIGTPGRIRELLMQRKLKLHETRTIVVDEVDQVFGLGSTSEVEEVLQSTKRDRQVAFFSATFPEAMEELERRWLNEPVRVAVTPQQRVAASVEHQFIVCDKRDKVDTARRIVRLLNPAAALLFLNDTDVISNWESKLSYEGFTVEAIYGDADKAKRASTLARFRDGRCQLLLATDVAARGLDIADLPLVINLDPPFDADHYVHRAGRTGRMGRFGTVISIVTPQELFIMDKFQKQLAITITQKVLDRGKLVNADEARQKAAPFRRASGSRQAEQAPGQTAGAGKESMQGTARTTASKADAKPASKRPPQKTATKSVRERDRKDKGAPKWLKAKRSEND</sequence>
<comment type="caution">
    <text evidence="8">The sequence shown here is derived from an EMBL/GenBank/DDBJ whole genome shotgun (WGS) entry which is preliminary data.</text>
</comment>
<keyword evidence="2" id="KW-0378">Hydrolase</keyword>
<dbReference type="Proteomes" id="UP000644756">
    <property type="component" value="Unassembled WGS sequence"/>
</dbReference>
<dbReference type="InterPro" id="IPR011545">
    <property type="entry name" value="DEAD/DEAH_box_helicase_dom"/>
</dbReference>
<dbReference type="InterPro" id="IPR014001">
    <property type="entry name" value="Helicase_ATP-bd"/>
</dbReference>
<dbReference type="SMART" id="SM00487">
    <property type="entry name" value="DEXDc"/>
    <property type="match status" value="1"/>
</dbReference>
<organism evidence="8 9">
    <name type="scientific">Paenibacillus abyssi</name>
    <dbReference type="NCBI Taxonomy" id="1340531"/>
    <lineage>
        <taxon>Bacteria</taxon>
        <taxon>Bacillati</taxon>
        <taxon>Bacillota</taxon>
        <taxon>Bacilli</taxon>
        <taxon>Bacillales</taxon>
        <taxon>Paenibacillaceae</taxon>
        <taxon>Paenibacillus</taxon>
    </lineage>
</organism>
<evidence type="ECO:0000256" key="2">
    <source>
        <dbReference type="ARBA" id="ARBA00022801"/>
    </source>
</evidence>
<dbReference type="GO" id="GO:0016787">
    <property type="term" value="F:hydrolase activity"/>
    <property type="evidence" value="ECO:0007669"/>
    <property type="project" value="UniProtKB-KW"/>
</dbReference>
<keyword evidence="4" id="KW-0067">ATP-binding</keyword>
<dbReference type="Pfam" id="PF00270">
    <property type="entry name" value="DEAD"/>
    <property type="match status" value="1"/>
</dbReference>
<dbReference type="GO" id="GO:0005524">
    <property type="term" value="F:ATP binding"/>
    <property type="evidence" value="ECO:0007669"/>
    <property type="project" value="UniProtKB-KW"/>
</dbReference>
<evidence type="ECO:0000313" key="8">
    <source>
        <dbReference type="EMBL" id="GGF98965.1"/>
    </source>
</evidence>
<name>A0A917CWB0_9BACL</name>
<proteinExistence type="predicted"/>
<dbReference type="PROSITE" id="PS51192">
    <property type="entry name" value="HELICASE_ATP_BIND_1"/>
    <property type="match status" value="1"/>
</dbReference>
<evidence type="ECO:0000256" key="4">
    <source>
        <dbReference type="ARBA" id="ARBA00022840"/>
    </source>
</evidence>
<keyword evidence="9" id="KW-1185">Reference proteome</keyword>
<gene>
    <name evidence="8" type="primary">cshC</name>
    <name evidence="8" type="ORF">GCM10010916_15310</name>
</gene>
<feature type="region of interest" description="Disordered" evidence="5">
    <location>
        <begin position="381"/>
        <end position="463"/>
    </location>
</feature>
<dbReference type="SMART" id="SM00490">
    <property type="entry name" value="HELICc"/>
    <property type="match status" value="1"/>
</dbReference>
<evidence type="ECO:0000313" key="9">
    <source>
        <dbReference type="Proteomes" id="UP000644756"/>
    </source>
</evidence>
<dbReference type="GO" id="GO:0003724">
    <property type="term" value="F:RNA helicase activity"/>
    <property type="evidence" value="ECO:0007669"/>
    <property type="project" value="TreeGrafter"/>
</dbReference>
<keyword evidence="1" id="KW-0547">Nucleotide-binding</keyword>
<reference evidence="8" key="1">
    <citation type="journal article" date="2014" name="Int. J. Syst. Evol. Microbiol.">
        <title>Complete genome sequence of Corynebacterium casei LMG S-19264T (=DSM 44701T), isolated from a smear-ripened cheese.</title>
        <authorList>
            <consortium name="US DOE Joint Genome Institute (JGI-PGF)"/>
            <person name="Walter F."/>
            <person name="Albersmeier A."/>
            <person name="Kalinowski J."/>
            <person name="Ruckert C."/>
        </authorList>
    </citation>
    <scope>NUCLEOTIDE SEQUENCE</scope>
    <source>
        <strain evidence="8">CGMCC 1.12987</strain>
    </source>
</reference>
<evidence type="ECO:0000259" key="7">
    <source>
        <dbReference type="PROSITE" id="PS51194"/>
    </source>
</evidence>
<dbReference type="CDD" id="cd18787">
    <property type="entry name" value="SF2_C_DEAD"/>
    <property type="match status" value="1"/>
</dbReference>
<dbReference type="PANTHER" id="PTHR47963">
    <property type="entry name" value="DEAD-BOX ATP-DEPENDENT RNA HELICASE 47, MITOCHONDRIAL"/>
    <property type="match status" value="1"/>
</dbReference>
<accession>A0A917CWB0</accession>
<feature type="compositionally biased region" description="Polar residues" evidence="5">
    <location>
        <begin position="412"/>
        <end position="421"/>
    </location>
</feature>
<evidence type="ECO:0000256" key="3">
    <source>
        <dbReference type="ARBA" id="ARBA00022806"/>
    </source>
</evidence>
<dbReference type="GO" id="GO:0005829">
    <property type="term" value="C:cytosol"/>
    <property type="evidence" value="ECO:0007669"/>
    <property type="project" value="TreeGrafter"/>
</dbReference>
<dbReference type="EMBL" id="BMGR01000004">
    <property type="protein sequence ID" value="GGF98965.1"/>
    <property type="molecule type" value="Genomic_DNA"/>
</dbReference>
<dbReference type="Gene3D" id="3.40.50.300">
    <property type="entry name" value="P-loop containing nucleotide triphosphate hydrolases"/>
    <property type="match status" value="2"/>
</dbReference>
<dbReference type="PROSITE" id="PS51194">
    <property type="entry name" value="HELICASE_CTER"/>
    <property type="match status" value="1"/>
</dbReference>
<dbReference type="AlphaFoldDB" id="A0A917CWB0"/>
<dbReference type="GO" id="GO:0005840">
    <property type="term" value="C:ribosome"/>
    <property type="evidence" value="ECO:0007669"/>
    <property type="project" value="TreeGrafter"/>
</dbReference>
<feature type="compositionally biased region" description="Basic and acidic residues" evidence="5">
    <location>
        <begin position="440"/>
        <end position="451"/>
    </location>
</feature>
<dbReference type="InterPro" id="IPR050547">
    <property type="entry name" value="DEAD_box_RNA_helicases"/>
</dbReference>
<reference evidence="8" key="2">
    <citation type="submission" date="2020-09" db="EMBL/GenBank/DDBJ databases">
        <authorList>
            <person name="Sun Q."/>
            <person name="Zhou Y."/>
        </authorList>
    </citation>
    <scope>NUCLEOTIDE SEQUENCE</scope>
    <source>
        <strain evidence="8">CGMCC 1.12987</strain>
    </source>
</reference>